<keyword evidence="6 7" id="KW-0472">Membrane</keyword>
<feature type="transmembrane region" description="Helical" evidence="7">
    <location>
        <begin position="218"/>
        <end position="237"/>
    </location>
</feature>
<evidence type="ECO:0000313" key="9">
    <source>
        <dbReference type="Proteomes" id="UP001242010"/>
    </source>
</evidence>
<sequence>MGALDDRHSLSPRIKALAGLGLAFTLAIPVAYAFALDRPVAMLMRLSIPTNPPYLTLPLLVLWFWAIPQSFNLIDGMDGLATGLALLIASFLLVGRGFTGTPFLLGALLATFLLNWPKAIHFLGDCGAYFLGGLLGLLALRTRAFEFPSLALWVFAYPILDMALVITIRFLRGRPLGAGDRNHLHHQWASLIGERWAVPLLWLEAAALAVGPTGFPGSSWVCWPALVLMLAQCAFFVRRSLQESEKTPG</sequence>
<evidence type="ECO:0000256" key="4">
    <source>
        <dbReference type="ARBA" id="ARBA00022692"/>
    </source>
</evidence>
<dbReference type="EMBL" id="AP027079">
    <property type="protein sequence ID" value="BDU70066.1"/>
    <property type="molecule type" value="Genomic_DNA"/>
</dbReference>
<evidence type="ECO:0000256" key="1">
    <source>
        <dbReference type="ARBA" id="ARBA00004651"/>
    </source>
</evidence>
<evidence type="ECO:0000256" key="2">
    <source>
        <dbReference type="ARBA" id="ARBA00022475"/>
    </source>
</evidence>
<dbReference type="Pfam" id="PF00953">
    <property type="entry name" value="Glycos_transf_4"/>
    <property type="match status" value="1"/>
</dbReference>
<evidence type="ECO:0000256" key="7">
    <source>
        <dbReference type="SAM" id="Phobius"/>
    </source>
</evidence>
<keyword evidence="9" id="KW-1185">Reference proteome</keyword>
<keyword evidence="2" id="KW-1003">Cell membrane</keyword>
<evidence type="ECO:0000313" key="8">
    <source>
        <dbReference type="EMBL" id="BDU70066.1"/>
    </source>
</evidence>
<feature type="transmembrane region" description="Helical" evidence="7">
    <location>
        <begin position="86"/>
        <end position="113"/>
    </location>
</feature>
<feature type="transmembrane region" description="Helical" evidence="7">
    <location>
        <begin position="150"/>
        <end position="171"/>
    </location>
</feature>
<dbReference type="PANTHER" id="PTHR22926">
    <property type="entry name" value="PHOSPHO-N-ACETYLMURAMOYL-PENTAPEPTIDE-TRANSFERASE"/>
    <property type="match status" value="1"/>
</dbReference>
<evidence type="ECO:0000256" key="5">
    <source>
        <dbReference type="ARBA" id="ARBA00022989"/>
    </source>
</evidence>
<dbReference type="Proteomes" id="UP001242010">
    <property type="component" value="Chromosome"/>
</dbReference>
<feature type="transmembrane region" description="Helical" evidence="7">
    <location>
        <begin position="119"/>
        <end position="138"/>
    </location>
</feature>
<reference evidence="9" key="1">
    <citation type="journal article" date="2023" name="Int. J. Syst. Evol. Microbiol.">
        <title>Mesoterricola silvestris gen. nov., sp. nov., Mesoterricola sediminis sp. nov., Geothrix oryzae sp. nov., Geothrix edaphica sp. nov., Geothrix rubra sp. nov., and Geothrix limicola sp. nov., six novel members of Acidobacteriota isolated from soils.</title>
        <authorList>
            <person name="Itoh H."/>
            <person name="Sugisawa Y."/>
            <person name="Mise K."/>
            <person name="Xu Z."/>
            <person name="Kuniyasu M."/>
            <person name="Ushijima N."/>
            <person name="Kawano K."/>
            <person name="Kobayashi E."/>
            <person name="Shiratori Y."/>
            <person name="Masuda Y."/>
            <person name="Senoo K."/>
        </authorList>
    </citation>
    <scope>NUCLEOTIDE SEQUENCE [LARGE SCALE GENOMIC DNA]</scope>
    <source>
        <strain evidence="9">Red222</strain>
    </source>
</reference>
<dbReference type="PANTHER" id="PTHR22926:SF3">
    <property type="entry name" value="UNDECAPRENYL-PHOSPHATE ALPHA-N-ACETYLGLUCOSAMINYL 1-PHOSPHATE TRANSFERASE"/>
    <property type="match status" value="1"/>
</dbReference>
<keyword evidence="3" id="KW-0808">Transferase</keyword>
<comment type="subcellular location">
    <subcellularLocation>
        <location evidence="1">Cell membrane</location>
        <topology evidence="1">Multi-pass membrane protein</topology>
    </subcellularLocation>
</comment>
<protein>
    <submittedName>
        <fullName evidence="8">Uncharacterized protein</fullName>
    </submittedName>
</protein>
<gene>
    <name evidence="8" type="ORF">GETHOR_21670</name>
</gene>
<keyword evidence="5 7" id="KW-1133">Transmembrane helix</keyword>
<evidence type="ECO:0000256" key="3">
    <source>
        <dbReference type="ARBA" id="ARBA00022679"/>
    </source>
</evidence>
<accession>A0ABM8DSR2</accession>
<feature type="transmembrane region" description="Helical" evidence="7">
    <location>
        <begin position="55"/>
        <end position="74"/>
    </location>
</feature>
<name>A0ABM8DSR2_9BACT</name>
<organism evidence="8 9">
    <name type="scientific">Geothrix oryzae</name>
    <dbReference type="NCBI Taxonomy" id="2927975"/>
    <lineage>
        <taxon>Bacteria</taxon>
        <taxon>Pseudomonadati</taxon>
        <taxon>Acidobacteriota</taxon>
        <taxon>Holophagae</taxon>
        <taxon>Holophagales</taxon>
        <taxon>Holophagaceae</taxon>
        <taxon>Geothrix</taxon>
    </lineage>
</organism>
<dbReference type="InterPro" id="IPR000715">
    <property type="entry name" value="Glycosyl_transferase_4"/>
</dbReference>
<dbReference type="CDD" id="cd06853">
    <property type="entry name" value="GT_WecA_like"/>
    <property type="match status" value="1"/>
</dbReference>
<keyword evidence="4 7" id="KW-0812">Transmembrane</keyword>
<proteinExistence type="predicted"/>
<evidence type="ECO:0000256" key="6">
    <source>
        <dbReference type="ARBA" id="ARBA00023136"/>
    </source>
</evidence>
<feature type="transmembrane region" description="Helical" evidence="7">
    <location>
        <begin position="16"/>
        <end position="35"/>
    </location>
</feature>